<comment type="caution">
    <text evidence="1">The sequence shown here is derived from an EMBL/GenBank/DDBJ whole genome shotgun (WGS) entry which is preliminary data.</text>
</comment>
<evidence type="ECO:0000313" key="2">
    <source>
        <dbReference type="Proteomes" id="UP000076858"/>
    </source>
</evidence>
<proteinExistence type="predicted"/>
<sequence length="53" mass="6434">MNHTAEPVKISQFMKWTFPGLGNIVVAYNRFRAIQYEEHQYRRPFNSNQELFE</sequence>
<name>A0A162NF51_9CRUS</name>
<dbReference type="AlphaFoldDB" id="A0A162NF51"/>
<gene>
    <name evidence="1" type="ORF">APZ42_015921</name>
</gene>
<accession>A0A162NF51</accession>
<keyword evidence="2" id="KW-1185">Reference proteome</keyword>
<dbReference type="Proteomes" id="UP000076858">
    <property type="component" value="Unassembled WGS sequence"/>
</dbReference>
<organism evidence="1 2">
    <name type="scientific">Daphnia magna</name>
    <dbReference type="NCBI Taxonomy" id="35525"/>
    <lineage>
        <taxon>Eukaryota</taxon>
        <taxon>Metazoa</taxon>
        <taxon>Ecdysozoa</taxon>
        <taxon>Arthropoda</taxon>
        <taxon>Crustacea</taxon>
        <taxon>Branchiopoda</taxon>
        <taxon>Diplostraca</taxon>
        <taxon>Cladocera</taxon>
        <taxon>Anomopoda</taxon>
        <taxon>Daphniidae</taxon>
        <taxon>Daphnia</taxon>
    </lineage>
</organism>
<evidence type="ECO:0000313" key="1">
    <source>
        <dbReference type="EMBL" id="KZS17918.1"/>
    </source>
</evidence>
<protein>
    <submittedName>
        <fullName evidence="1">Uncharacterized protein</fullName>
    </submittedName>
</protein>
<reference evidence="1 2" key="1">
    <citation type="submission" date="2016-03" db="EMBL/GenBank/DDBJ databases">
        <title>EvidentialGene: Evidence-directed Construction of Genes on Genomes.</title>
        <authorList>
            <person name="Gilbert D.G."/>
            <person name="Choi J.-H."/>
            <person name="Mockaitis K."/>
            <person name="Colbourne J."/>
            <person name="Pfrender M."/>
        </authorList>
    </citation>
    <scope>NUCLEOTIDE SEQUENCE [LARGE SCALE GENOMIC DNA]</scope>
    <source>
        <strain evidence="1 2">Xinb3</strain>
        <tissue evidence="1">Complete organism</tissue>
    </source>
</reference>
<dbReference type="EMBL" id="LRGB01000568">
    <property type="protein sequence ID" value="KZS17918.1"/>
    <property type="molecule type" value="Genomic_DNA"/>
</dbReference>